<accession>A0A0P9XG23</accession>
<evidence type="ECO:0000313" key="2">
    <source>
        <dbReference type="Proteomes" id="UP000050562"/>
    </source>
</evidence>
<dbReference type="PATRIC" id="fig|251707.3.peg.2766"/>
<evidence type="ECO:0008006" key="3">
    <source>
        <dbReference type="Google" id="ProtNLM"/>
    </source>
</evidence>
<dbReference type="EMBL" id="LJRC01000203">
    <property type="protein sequence ID" value="KPY33697.1"/>
    <property type="molecule type" value="Genomic_DNA"/>
</dbReference>
<gene>
    <name evidence="1" type="ORF">ALO52_02035</name>
</gene>
<evidence type="ECO:0000313" key="1">
    <source>
        <dbReference type="EMBL" id="KPY33697.1"/>
    </source>
</evidence>
<reference evidence="1 2" key="1">
    <citation type="submission" date="2015-09" db="EMBL/GenBank/DDBJ databases">
        <title>Genome announcement of multiple Pseudomonas syringae strains.</title>
        <authorList>
            <person name="Thakur S."/>
            <person name="Wang P.W."/>
            <person name="Gong Y."/>
            <person name="Weir B.S."/>
            <person name="Guttman D.S."/>
        </authorList>
    </citation>
    <scope>NUCLEOTIDE SEQUENCE [LARGE SCALE GENOMIC DNA]</scope>
    <source>
        <strain evidence="1 2">ICMP3956</strain>
    </source>
</reference>
<dbReference type="Proteomes" id="UP000050562">
    <property type="component" value="Unassembled WGS sequence"/>
</dbReference>
<protein>
    <recommendedName>
        <fullName evidence="3">Ribosomal protein S3AE</fullName>
    </recommendedName>
</protein>
<organism evidence="1 2">
    <name type="scientific">Pseudomonas syringae pv. primulae</name>
    <dbReference type="NCBI Taxonomy" id="251707"/>
    <lineage>
        <taxon>Bacteria</taxon>
        <taxon>Pseudomonadati</taxon>
        <taxon>Pseudomonadota</taxon>
        <taxon>Gammaproteobacteria</taxon>
        <taxon>Pseudomonadales</taxon>
        <taxon>Pseudomonadaceae</taxon>
        <taxon>Pseudomonas</taxon>
    </lineage>
</organism>
<comment type="caution">
    <text evidence="1">The sequence shown here is derived from an EMBL/GenBank/DDBJ whole genome shotgun (WGS) entry which is preliminary data.</text>
</comment>
<dbReference type="AlphaFoldDB" id="A0A0P9XG23"/>
<name>A0A0P9XG23_9PSED</name>
<sequence>MAMLRPMNASLPTRNPCPPGVCDCERDRLDAPDADRRILLLTRDQEKRLLERLAAITSLGDLEHVLRKIETQLGVRVEVMPGFNEVRTMRGINIVVEQKIGVCRKTRQSIPAAIRRALEANPHIAWQLLNANDLLRDA</sequence>
<proteinExistence type="predicted"/>